<dbReference type="Gene3D" id="2.30.110.10">
    <property type="entry name" value="Electron Transport, Fmn-binding Protein, Chain A"/>
    <property type="match status" value="1"/>
</dbReference>
<evidence type="ECO:0000256" key="2">
    <source>
        <dbReference type="ARBA" id="ARBA00023002"/>
    </source>
</evidence>
<accession>A0A7X6AW67</accession>
<gene>
    <name evidence="4" type="ORF">SMALB_1851</name>
</gene>
<sequence>MPVGDLTAPVDLVRRVKQAHRSFPSGVTVVTALADGQPVGLAVNAFSSVSMDPPTVLVCVNSSSRSHASLCGARHLGISILSHLQSAVAATFATSGGDKFGGVGWHEGDHGAPMLNDASAAFEVEVVSRMEAATHSVFFGRIVGVETSDLPPLVYAAGGFFDGGRLLAV</sequence>
<reference evidence="4 5" key="1">
    <citation type="submission" date="2020-02" db="EMBL/GenBank/DDBJ databases">
        <title>Streptomyces malaysiensis DSM14702 (JHCC583434, PFL_A843) Genome sequencing and assembly.</title>
        <authorList>
            <person name="Samborskyy M."/>
        </authorList>
    </citation>
    <scope>NUCLEOTIDE SEQUENCE [LARGE SCALE GENOMIC DNA]</scope>
    <source>
        <strain evidence="4 5">DSM 14702</strain>
    </source>
</reference>
<proteinExistence type="inferred from homology"/>
<evidence type="ECO:0000313" key="5">
    <source>
        <dbReference type="Proteomes" id="UP000536624"/>
    </source>
</evidence>
<dbReference type="PANTHER" id="PTHR30466:SF11">
    <property type="entry name" value="FLAVIN-DEPENDENT MONOOXYGENASE, REDUCTASE SUBUNIT HSAB"/>
    <property type="match status" value="1"/>
</dbReference>
<dbReference type="SUPFAM" id="SSF50475">
    <property type="entry name" value="FMN-binding split barrel"/>
    <property type="match status" value="1"/>
</dbReference>
<dbReference type="GO" id="GO:0010181">
    <property type="term" value="F:FMN binding"/>
    <property type="evidence" value="ECO:0007669"/>
    <property type="project" value="InterPro"/>
</dbReference>
<name>A0A7X6AW67_STRMQ</name>
<dbReference type="SMART" id="SM00903">
    <property type="entry name" value="Flavin_Reduct"/>
    <property type="match status" value="1"/>
</dbReference>
<dbReference type="PANTHER" id="PTHR30466">
    <property type="entry name" value="FLAVIN REDUCTASE"/>
    <property type="match status" value="1"/>
</dbReference>
<keyword evidence="2" id="KW-0560">Oxidoreductase</keyword>
<dbReference type="Pfam" id="PF01613">
    <property type="entry name" value="Flavin_Reduct"/>
    <property type="match status" value="1"/>
</dbReference>
<organism evidence="4 5">
    <name type="scientific">Streptomyces malaysiensis</name>
    <dbReference type="NCBI Taxonomy" id="92644"/>
    <lineage>
        <taxon>Bacteria</taxon>
        <taxon>Bacillati</taxon>
        <taxon>Actinomycetota</taxon>
        <taxon>Actinomycetes</taxon>
        <taxon>Kitasatosporales</taxon>
        <taxon>Streptomycetaceae</taxon>
        <taxon>Streptomyces</taxon>
        <taxon>Streptomyces violaceusniger group</taxon>
    </lineage>
</organism>
<evidence type="ECO:0000256" key="1">
    <source>
        <dbReference type="ARBA" id="ARBA00008898"/>
    </source>
</evidence>
<feature type="domain" description="Flavin reductase like" evidence="3">
    <location>
        <begin position="20"/>
        <end position="162"/>
    </location>
</feature>
<dbReference type="InterPro" id="IPR002563">
    <property type="entry name" value="Flavin_Rdtase-like_dom"/>
</dbReference>
<dbReference type="Proteomes" id="UP000536624">
    <property type="component" value="Unassembled WGS sequence"/>
</dbReference>
<dbReference type="InterPro" id="IPR050268">
    <property type="entry name" value="NADH-dep_flavin_reductase"/>
</dbReference>
<comment type="caution">
    <text evidence="4">The sequence shown here is derived from an EMBL/GenBank/DDBJ whole genome shotgun (WGS) entry which is preliminary data.</text>
</comment>
<dbReference type="AlphaFoldDB" id="A0A7X6AW67"/>
<evidence type="ECO:0000313" key="4">
    <source>
        <dbReference type="EMBL" id="NIY63906.1"/>
    </source>
</evidence>
<dbReference type="InterPro" id="IPR012349">
    <property type="entry name" value="Split_barrel_FMN-bd"/>
</dbReference>
<protein>
    <submittedName>
        <fullName evidence="4">FMN-binding flavin reductase domain-containing protein</fullName>
    </submittedName>
</protein>
<dbReference type="GO" id="GO:0042602">
    <property type="term" value="F:riboflavin reductase (NADPH) activity"/>
    <property type="evidence" value="ECO:0007669"/>
    <property type="project" value="TreeGrafter"/>
</dbReference>
<comment type="similarity">
    <text evidence="1">Belongs to the non-flavoprotein flavin reductase family.</text>
</comment>
<evidence type="ECO:0000259" key="3">
    <source>
        <dbReference type="SMART" id="SM00903"/>
    </source>
</evidence>
<dbReference type="EMBL" id="JAALLH010000001">
    <property type="protein sequence ID" value="NIY63906.1"/>
    <property type="molecule type" value="Genomic_DNA"/>
</dbReference>